<dbReference type="AlphaFoldDB" id="A0AAX3AM51"/>
<feature type="transmembrane region" description="Helical" evidence="1">
    <location>
        <begin position="81"/>
        <end position="104"/>
    </location>
</feature>
<dbReference type="InterPro" id="IPR018723">
    <property type="entry name" value="DUF2254_membrane"/>
</dbReference>
<feature type="transmembrane region" description="Helical" evidence="1">
    <location>
        <begin position="9"/>
        <end position="28"/>
    </location>
</feature>
<accession>A0AAX3AM51</accession>
<keyword evidence="1" id="KW-1133">Transmembrane helix</keyword>
<dbReference type="EMBL" id="CP095005">
    <property type="protein sequence ID" value="UOO95313.1"/>
    <property type="molecule type" value="Genomic_DNA"/>
</dbReference>
<organism evidence="2 3">
    <name type="scientific">Halococcus dombrowskii</name>
    <dbReference type="NCBI Taxonomy" id="179637"/>
    <lineage>
        <taxon>Archaea</taxon>
        <taxon>Methanobacteriati</taxon>
        <taxon>Methanobacteriota</taxon>
        <taxon>Stenosarchaea group</taxon>
        <taxon>Halobacteria</taxon>
        <taxon>Halobacteriales</taxon>
        <taxon>Halococcaceae</taxon>
        <taxon>Halococcus</taxon>
    </lineage>
</organism>
<keyword evidence="1" id="KW-0472">Membrane</keyword>
<feature type="transmembrane region" description="Helical" evidence="1">
    <location>
        <begin position="48"/>
        <end position="69"/>
    </location>
</feature>
<dbReference type="Proteomes" id="UP000830542">
    <property type="component" value="Chromosome"/>
</dbReference>
<keyword evidence="3" id="KW-1185">Reference proteome</keyword>
<evidence type="ECO:0000256" key="1">
    <source>
        <dbReference type="SAM" id="Phobius"/>
    </source>
</evidence>
<proteinExistence type="predicted"/>
<name>A0AAX3AM51_HALDO</name>
<reference evidence="2" key="1">
    <citation type="submission" date="2022-04" db="EMBL/GenBank/DDBJ databases">
        <title>Sequencing and genomic assembly of Halococcus dombrowskii.</title>
        <authorList>
            <person name="Lim S.W."/>
            <person name="MacLea K.S."/>
        </authorList>
    </citation>
    <scope>NUCLEOTIDE SEQUENCE</scope>
    <source>
        <strain evidence="2">H4</strain>
    </source>
</reference>
<dbReference type="RefSeq" id="WP_244702896.1">
    <property type="nucleotide sequence ID" value="NZ_BAAADN010000037.1"/>
</dbReference>
<keyword evidence="1" id="KW-0812">Transmembrane</keyword>
<evidence type="ECO:0000313" key="3">
    <source>
        <dbReference type="Proteomes" id="UP000830542"/>
    </source>
</evidence>
<sequence>MDNRSLPRWAAIIGLPLFIISTILVASFGQSISTNGTDILTILASTQAAIFAIVFSVVILSIQLSVSGYSPRLVNLFRKNIAYRFTAGLFAVSIGVDVFGLYLFAEQDSFVYETYLCGAGALAASAMVNLYLFVDRILYQSTPEGILNRINDRLSPEWTAQQARRSDEDSIERDPYQLLISVIDSAIEDRDGPTVSQGLDVVSERIRSLLTNTCSDAMGSESAVNASIEDLCTDRLPALLEHTTKNNQEEQSKEVIECLDTIGKSGIDREHELVTGYSSQGLSRPIESLGYSELEDRVRIDIIGTNRELLVEAAEAEYWEAADTGIRLLGWRVAQSITNRSAQYARDTGYTSVQTLSIPKIHSRAVRECSSRTSDENIDWQRGEDGDFNDLFPYENTLRGCYFAMCEITSAAIRNEIKTGASVVDWSHVAAGWRSCLDDLRDSNLESLFQLWLGTVLYIEYLQSETDREVLSGFNRVSIQMGFRSNIGETAVSIQNGVVRPRTQIDYIPGRFNPTEMPLTGFSSQPVSDPDTTFSDWLVLQGGMSGDGEFV</sequence>
<protein>
    <submittedName>
        <fullName evidence="2">DUF2254 domain-containing protein</fullName>
    </submittedName>
</protein>
<dbReference type="GeneID" id="71760386"/>
<dbReference type="KEGG" id="hdo:MUK72_01020"/>
<gene>
    <name evidence="2" type="ORF">MUK72_01020</name>
</gene>
<evidence type="ECO:0000313" key="2">
    <source>
        <dbReference type="EMBL" id="UOO95313.1"/>
    </source>
</evidence>
<feature type="transmembrane region" description="Helical" evidence="1">
    <location>
        <begin position="110"/>
        <end position="134"/>
    </location>
</feature>
<dbReference type="Pfam" id="PF10011">
    <property type="entry name" value="DUF2254"/>
    <property type="match status" value="1"/>
</dbReference>